<sequence>MMQNDRWLIKYNGVKDFMARDNRKPSKYYPEEKLKFHIILHYKKLYYNGTLKTEGLEMFKQLLEMCEMYRRKKQHE</sequence>
<evidence type="ECO:0000313" key="2">
    <source>
        <dbReference type="Proteomes" id="UP000219058"/>
    </source>
</evidence>
<proteinExistence type="predicted"/>
<name>A0A2A6EDI0_PREIN</name>
<evidence type="ECO:0000313" key="1">
    <source>
        <dbReference type="EMBL" id="PDP59117.1"/>
    </source>
</evidence>
<organism evidence="1 2">
    <name type="scientific">Prevotella intermedia</name>
    <dbReference type="NCBI Taxonomy" id="28131"/>
    <lineage>
        <taxon>Bacteria</taxon>
        <taxon>Pseudomonadati</taxon>
        <taxon>Bacteroidota</taxon>
        <taxon>Bacteroidia</taxon>
        <taxon>Bacteroidales</taxon>
        <taxon>Prevotellaceae</taxon>
        <taxon>Prevotella</taxon>
    </lineage>
</organism>
<dbReference type="Proteomes" id="UP000219058">
    <property type="component" value="Unassembled WGS sequence"/>
</dbReference>
<dbReference type="RefSeq" id="WP_097550919.1">
    <property type="nucleotide sequence ID" value="NZ_NSLY01000030.1"/>
</dbReference>
<reference evidence="1 2" key="1">
    <citation type="submission" date="2017-09" db="EMBL/GenBank/DDBJ databases">
        <title>Phase variable restriction modification systems are present in the genome sequences of periodontal pathogens Prevotella intermedia, Tannerella forsythia and Porphyromonas gingivalis.</title>
        <authorList>
            <person name="Haigh R.D."/>
            <person name="Crawford L."/>
            <person name="Ralph J."/>
            <person name="Wanford J."/>
            <person name="Vartoukian S.R."/>
            <person name="Hijazib K."/>
            <person name="Wade W."/>
            <person name="Oggioni M.R."/>
        </authorList>
    </citation>
    <scope>NUCLEOTIDE SEQUENCE [LARGE SCALE GENOMIC DNA]</scope>
    <source>
        <strain evidence="1 2">WW2834</strain>
    </source>
</reference>
<comment type="caution">
    <text evidence="1">The sequence shown here is derived from an EMBL/GenBank/DDBJ whole genome shotgun (WGS) entry which is preliminary data.</text>
</comment>
<accession>A0A2A6EDI0</accession>
<dbReference type="EMBL" id="NSLY01000030">
    <property type="protein sequence ID" value="PDP59117.1"/>
    <property type="molecule type" value="Genomic_DNA"/>
</dbReference>
<dbReference type="AlphaFoldDB" id="A0A2A6EDI0"/>
<protein>
    <submittedName>
        <fullName evidence="1">Uncharacterized protein</fullName>
    </submittedName>
</protein>
<gene>
    <name evidence="1" type="ORF">CLI71_09845</name>
</gene>